<dbReference type="EMBL" id="JAULSN010000002">
    <property type="protein sequence ID" value="KAK3380361.1"/>
    <property type="molecule type" value="Genomic_DNA"/>
</dbReference>
<dbReference type="AlphaFoldDB" id="A0AAE0TUE2"/>
<comment type="caution">
    <text evidence="2">The sequence shown here is derived from an EMBL/GenBank/DDBJ whole genome shotgun (WGS) entry which is preliminary data.</text>
</comment>
<reference evidence="2" key="1">
    <citation type="journal article" date="2023" name="Mol. Phylogenet. Evol.">
        <title>Genome-scale phylogeny and comparative genomics of the fungal order Sordariales.</title>
        <authorList>
            <person name="Hensen N."/>
            <person name="Bonometti L."/>
            <person name="Westerberg I."/>
            <person name="Brannstrom I.O."/>
            <person name="Guillou S."/>
            <person name="Cros-Aarteil S."/>
            <person name="Calhoun S."/>
            <person name="Haridas S."/>
            <person name="Kuo A."/>
            <person name="Mondo S."/>
            <person name="Pangilinan J."/>
            <person name="Riley R."/>
            <person name="LaButti K."/>
            <person name="Andreopoulos B."/>
            <person name="Lipzen A."/>
            <person name="Chen C."/>
            <person name="Yan M."/>
            <person name="Daum C."/>
            <person name="Ng V."/>
            <person name="Clum A."/>
            <person name="Steindorff A."/>
            <person name="Ohm R.A."/>
            <person name="Martin F."/>
            <person name="Silar P."/>
            <person name="Natvig D.O."/>
            <person name="Lalanne C."/>
            <person name="Gautier V."/>
            <person name="Ament-Velasquez S.L."/>
            <person name="Kruys A."/>
            <person name="Hutchinson M.I."/>
            <person name="Powell A.J."/>
            <person name="Barry K."/>
            <person name="Miller A.N."/>
            <person name="Grigoriev I.V."/>
            <person name="Debuchy R."/>
            <person name="Gladieux P."/>
            <person name="Hiltunen Thoren M."/>
            <person name="Johannesson H."/>
        </authorList>
    </citation>
    <scope>NUCLEOTIDE SEQUENCE</scope>
    <source>
        <strain evidence="2">CBS 958.72</strain>
    </source>
</reference>
<sequence>MPLGPPPRYTKIPYVPGSTLSLQVTESKVSWLAIGTLDVTVVKPFVPTTISPAMLVQLPSGSAAVLKMFDRRFGPSFRSRYGPGGRHQPIPHTEQEEDQWVQWVNSGQSAPVLQYIHHQRTTEVYPYTAGNFYEDAVLAKRNLVFEAALHDQALRWFQNECRAYDKLAPLQGVRIPEMYAHVCLAIPSSVPKDQSRLEFQACGILIEYIDGISGTTLLNDLQRVNTSTLIHIAQDAIEGAYSINTHGVIMGDCALRNVIIRKSDNRVFYIDFAQVFWRENDVDDATFWEIVRSHDNYGEVAMVLAGALKKKFGTDIAPQLTYPNPLENISNNNTLHSPDFPFTQNPPPPTWTTRDSAPSYNR</sequence>
<evidence type="ECO:0000313" key="3">
    <source>
        <dbReference type="Proteomes" id="UP001287356"/>
    </source>
</evidence>
<evidence type="ECO:0008006" key="4">
    <source>
        <dbReference type="Google" id="ProtNLM"/>
    </source>
</evidence>
<organism evidence="2 3">
    <name type="scientific">Lasiosphaeria ovina</name>
    <dbReference type="NCBI Taxonomy" id="92902"/>
    <lineage>
        <taxon>Eukaryota</taxon>
        <taxon>Fungi</taxon>
        <taxon>Dikarya</taxon>
        <taxon>Ascomycota</taxon>
        <taxon>Pezizomycotina</taxon>
        <taxon>Sordariomycetes</taxon>
        <taxon>Sordariomycetidae</taxon>
        <taxon>Sordariales</taxon>
        <taxon>Lasiosphaeriaceae</taxon>
        <taxon>Lasiosphaeria</taxon>
    </lineage>
</organism>
<protein>
    <recommendedName>
        <fullName evidence="4">Protein kinase domain-containing protein</fullName>
    </recommendedName>
</protein>
<dbReference type="InterPro" id="IPR011009">
    <property type="entry name" value="Kinase-like_dom_sf"/>
</dbReference>
<accession>A0AAE0TUE2</accession>
<reference evidence="2" key="2">
    <citation type="submission" date="2023-06" db="EMBL/GenBank/DDBJ databases">
        <authorList>
            <consortium name="Lawrence Berkeley National Laboratory"/>
            <person name="Haridas S."/>
            <person name="Hensen N."/>
            <person name="Bonometti L."/>
            <person name="Westerberg I."/>
            <person name="Brannstrom I.O."/>
            <person name="Guillou S."/>
            <person name="Cros-Aarteil S."/>
            <person name="Calhoun S."/>
            <person name="Kuo A."/>
            <person name="Mondo S."/>
            <person name="Pangilinan J."/>
            <person name="Riley R."/>
            <person name="Labutti K."/>
            <person name="Andreopoulos B."/>
            <person name="Lipzen A."/>
            <person name="Chen C."/>
            <person name="Yanf M."/>
            <person name="Daum C."/>
            <person name="Ng V."/>
            <person name="Clum A."/>
            <person name="Steindorff A."/>
            <person name="Ohm R."/>
            <person name="Martin F."/>
            <person name="Silar P."/>
            <person name="Natvig D."/>
            <person name="Lalanne C."/>
            <person name="Gautier V."/>
            <person name="Ament-Velasquez S.L."/>
            <person name="Kruys A."/>
            <person name="Hutchinson M.I."/>
            <person name="Powell A.J."/>
            <person name="Barry K."/>
            <person name="Miller A.N."/>
            <person name="Grigoriev I.V."/>
            <person name="Debuchy R."/>
            <person name="Gladieux P."/>
            <person name="Thoren M.H."/>
            <person name="Johannesson H."/>
        </authorList>
    </citation>
    <scope>NUCLEOTIDE SEQUENCE</scope>
    <source>
        <strain evidence="2">CBS 958.72</strain>
    </source>
</reference>
<dbReference type="SUPFAM" id="SSF56112">
    <property type="entry name" value="Protein kinase-like (PK-like)"/>
    <property type="match status" value="1"/>
</dbReference>
<keyword evidence="3" id="KW-1185">Reference proteome</keyword>
<evidence type="ECO:0000256" key="1">
    <source>
        <dbReference type="SAM" id="MobiDB-lite"/>
    </source>
</evidence>
<dbReference type="Gene3D" id="1.10.510.10">
    <property type="entry name" value="Transferase(Phosphotransferase) domain 1"/>
    <property type="match status" value="1"/>
</dbReference>
<name>A0AAE0TUE2_9PEZI</name>
<dbReference type="Proteomes" id="UP001287356">
    <property type="component" value="Unassembled WGS sequence"/>
</dbReference>
<gene>
    <name evidence="2" type="ORF">B0T24DRAFT_615114</name>
</gene>
<proteinExistence type="predicted"/>
<evidence type="ECO:0000313" key="2">
    <source>
        <dbReference type="EMBL" id="KAK3380361.1"/>
    </source>
</evidence>
<feature type="region of interest" description="Disordered" evidence="1">
    <location>
        <begin position="333"/>
        <end position="362"/>
    </location>
</feature>